<comment type="caution">
    <text evidence="1">The sequence shown here is derived from an EMBL/GenBank/DDBJ whole genome shotgun (WGS) entry which is preliminary data.</text>
</comment>
<dbReference type="EMBL" id="RCZP01000015">
    <property type="protein sequence ID" value="TPG53657.1"/>
    <property type="molecule type" value="Genomic_DNA"/>
</dbReference>
<accession>A0A502FVJ9</accession>
<organism evidence="1 2">
    <name type="scientific">Muricoccus nepalensis</name>
    <dbReference type="NCBI Taxonomy" id="1854500"/>
    <lineage>
        <taxon>Bacteria</taxon>
        <taxon>Pseudomonadati</taxon>
        <taxon>Pseudomonadota</taxon>
        <taxon>Alphaproteobacteria</taxon>
        <taxon>Acetobacterales</taxon>
        <taxon>Roseomonadaceae</taxon>
        <taxon>Muricoccus</taxon>
    </lineage>
</organism>
<name>A0A502FVJ9_9PROT</name>
<keyword evidence="2" id="KW-1185">Reference proteome</keyword>
<proteinExistence type="predicted"/>
<reference evidence="1 2" key="1">
    <citation type="journal article" date="2019" name="Environ. Microbiol.">
        <title>Species interactions and distinct microbial communities in high Arctic permafrost affected cryosols are associated with the CH4 and CO2 gas fluxes.</title>
        <authorList>
            <person name="Altshuler I."/>
            <person name="Hamel J."/>
            <person name="Turney S."/>
            <person name="Magnuson E."/>
            <person name="Levesque R."/>
            <person name="Greer C."/>
            <person name="Whyte L.G."/>
        </authorList>
    </citation>
    <scope>NUCLEOTIDE SEQUENCE [LARGE SCALE GENOMIC DNA]</scope>
    <source>
        <strain evidence="1 2">S9.3B</strain>
    </source>
</reference>
<gene>
    <name evidence="1" type="ORF">EAH89_15740</name>
</gene>
<dbReference type="AlphaFoldDB" id="A0A502FVJ9"/>
<protein>
    <recommendedName>
        <fullName evidence="3">TnsA endonuclease N-terminal domain-containing protein</fullName>
    </recommendedName>
</protein>
<sequence length="250" mass="27378">MRSSTHIVDCRFVGDALAQQQVVVDAIRRGDAARTMSSRSHRSVVGTFPSRKMHCAFRAESGLEWLAMLHCDVLESVVAFRPNAVEVRFEHDGRARTAYPDIAVLRRDGRPEFWEIKPSIHPGAERLQRLRALARGLSLVGIPYMVRQPHWLCREPALKNARAIHRHAGVAPPGCHLLNVARALSKRGGTTLAGMAQALELRSADLLGFVARGMIALDIGAHPITGSTPIMLPLSNATSGAFDSTLSEDR</sequence>
<evidence type="ECO:0000313" key="1">
    <source>
        <dbReference type="EMBL" id="TPG53657.1"/>
    </source>
</evidence>
<dbReference type="Proteomes" id="UP000317078">
    <property type="component" value="Unassembled WGS sequence"/>
</dbReference>
<dbReference type="RefSeq" id="WP_140884659.1">
    <property type="nucleotide sequence ID" value="NZ_RCZP01000015.1"/>
</dbReference>
<evidence type="ECO:0000313" key="2">
    <source>
        <dbReference type="Proteomes" id="UP000317078"/>
    </source>
</evidence>
<dbReference type="OrthoDB" id="7403808at2"/>
<evidence type="ECO:0008006" key="3">
    <source>
        <dbReference type="Google" id="ProtNLM"/>
    </source>
</evidence>